<dbReference type="GO" id="GO:0000902">
    <property type="term" value="P:cell morphogenesis"/>
    <property type="evidence" value="ECO:0007669"/>
    <property type="project" value="InterPro"/>
</dbReference>
<dbReference type="PATRIC" id="fig|1133569.4.peg.288"/>
<gene>
    <name evidence="8" type="ORF">FD21_GL000270</name>
</gene>
<evidence type="ECO:0000256" key="1">
    <source>
        <dbReference type="ARBA" id="ARBA00006291"/>
    </source>
</evidence>
<dbReference type="Gene3D" id="2.160.20.70">
    <property type="match status" value="1"/>
</dbReference>
<comment type="similarity">
    <text evidence="1">Belongs to the MinC family.</text>
</comment>
<dbReference type="InterPro" id="IPR055219">
    <property type="entry name" value="MinC_N_1"/>
</dbReference>
<evidence type="ECO:0000256" key="5">
    <source>
        <dbReference type="ARBA" id="ARBA00046874"/>
    </source>
</evidence>
<comment type="caution">
    <text evidence="8">The sequence shown here is derived from an EMBL/GenBank/DDBJ whole genome shotgun (WGS) entry which is preliminary data.</text>
</comment>
<accession>A0A0R2CLR0</accession>
<dbReference type="STRING" id="1133569.FD21_GL000270"/>
<evidence type="ECO:0000259" key="6">
    <source>
        <dbReference type="Pfam" id="PF03775"/>
    </source>
</evidence>
<dbReference type="AlphaFoldDB" id="A0A0R2CLR0"/>
<name>A0A0R2CLR0_9LACO</name>
<keyword evidence="2 8" id="KW-0132">Cell division</keyword>
<dbReference type="Pfam" id="PF03775">
    <property type="entry name" value="MinC_C"/>
    <property type="match status" value="1"/>
</dbReference>
<organism evidence="8 9">
    <name type="scientific">Liquorilactobacillus vini DSM 20605</name>
    <dbReference type="NCBI Taxonomy" id="1133569"/>
    <lineage>
        <taxon>Bacteria</taxon>
        <taxon>Bacillati</taxon>
        <taxon>Bacillota</taxon>
        <taxon>Bacilli</taxon>
        <taxon>Lactobacillales</taxon>
        <taxon>Lactobacillaceae</taxon>
        <taxon>Liquorilactobacillus</taxon>
    </lineage>
</organism>
<dbReference type="EMBL" id="AYYX01000012">
    <property type="protein sequence ID" value="KRM89110.1"/>
    <property type="molecule type" value="Genomic_DNA"/>
</dbReference>
<dbReference type="InterPro" id="IPR036145">
    <property type="entry name" value="MinC_C_sf"/>
</dbReference>
<evidence type="ECO:0000259" key="7">
    <source>
        <dbReference type="Pfam" id="PF22642"/>
    </source>
</evidence>
<sequence length="219" mass="23938">MLKGHNEGYEITLKTTSSFANILTELQELFAGLKSGQLSAVDQPVSFDILTGDRLLSATEKKAIEAIVEKYPLFSIHKFAANVISKLEAYEMVNKKSLHLDGSVIRNGQTKVIMGDVLFIGDLHQGGILQVSGSVFLMGKSAGIVHAGFPNDPEAIIAGDFHQSQQIRISDAIAIISQEKLVADQETVAYVNDLHVLDYTKRSQIKQIRPKLFSKLGGQ</sequence>
<dbReference type="SUPFAM" id="SSF63848">
    <property type="entry name" value="Cell-division inhibitor MinC, C-terminal domain"/>
    <property type="match status" value="1"/>
</dbReference>
<dbReference type="Gene3D" id="3.30.160.540">
    <property type="match status" value="1"/>
</dbReference>
<evidence type="ECO:0000256" key="2">
    <source>
        <dbReference type="ARBA" id="ARBA00022618"/>
    </source>
</evidence>
<feature type="domain" description="Septum formation inhibitor MinC C-terminal" evidence="6">
    <location>
        <begin position="104"/>
        <end position="191"/>
    </location>
</feature>
<keyword evidence="9" id="KW-1185">Reference proteome</keyword>
<dbReference type="Proteomes" id="UP000051576">
    <property type="component" value="Unassembled WGS sequence"/>
</dbReference>
<keyword evidence="4" id="KW-0131">Cell cycle</keyword>
<dbReference type="InterPro" id="IPR005526">
    <property type="entry name" value="Septum_form_inhib_MinC_C"/>
</dbReference>
<dbReference type="InterPro" id="IPR016098">
    <property type="entry name" value="CAP/MinC_C"/>
</dbReference>
<keyword evidence="3" id="KW-0717">Septation</keyword>
<evidence type="ECO:0000256" key="4">
    <source>
        <dbReference type="ARBA" id="ARBA00023306"/>
    </source>
</evidence>
<evidence type="ECO:0000313" key="8">
    <source>
        <dbReference type="EMBL" id="KRM89110.1"/>
    </source>
</evidence>
<protein>
    <submittedName>
        <fullName evidence="8">Cell division inhibitor</fullName>
    </submittedName>
</protein>
<dbReference type="PANTHER" id="PTHR34108">
    <property type="entry name" value="SEPTUM SITE-DETERMINING PROTEIN MINC"/>
    <property type="match status" value="1"/>
</dbReference>
<comment type="subunit">
    <text evidence="5">Interacts with MinD and FtsZ.</text>
</comment>
<proteinExistence type="inferred from homology"/>
<dbReference type="eggNOG" id="COG0850">
    <property type="taxonomic scope" value="Bacteria"/>
</dbReference>
<dbReference type="PANTHER" id="PTHR34108:SF1">
    <property type="entry name" value="SEPTUM SITE-DETERMINING PROTEIN MINC"/>
    <property type="match status" value="1"/>
</dbReference>
<reference evidence="8 9" key="1">
    <citation type="journal article" date="2015" name="Genome Announc.">
        <title>Expanding the biotechnology potential of lactobacilli through comparative genomics of 213 strains and associated genera.</title>
        <authorList>
            <person name="Sun Z."/>
            <person name="Harris H.M."/>
            <person name="McCann A."/>
            <person name="Guo C."/>
            <person name="Argimon S."/>
            <person name="Zhang W."/>
            <person name="Yang X."/>
            <person name="Jeffery I.B."/>
            <person name="Cooney J.C."/>
            <person name="Kagawa T.F."/>
            <person name="Liu W."/>
            <person name="Song Y."/>
            <person name="Salvetti E."/>
            <person name="Wrobel A."/>
            <person name="Rasinkangas P."/>
            <person name="Parkhill J."/>
            <person name="Rea M.C."/>
            <person name="O'Sullivan O."/>
            <person name="Ritari J."/>
            <person name="Douillard F.P."/>
            <person name="Paul Ross R."/>
            <person name="Yang R."/>
            <person name="Briner A.E."/>
            <person name="Felis G.E."/>
            <person name="de Vos W.M."/>
            <person name="Barrangou R."/>
            <person name="Klaenhammer T.R."/>
            <person name="Caufield P.W."/>
            <person name="Cui Y."/>
            <person name="Zhang H."/>
            <person name="O'Toole P.W."/>
        </authorList>
    </citation>
    <scope>NUCLEOTIDE SEQUENCE [LARGE SCALE GENOMIC DNA]</scope>
    <source>
        <strain evidence="8 9">DSM 20605</strain>
    </source>
</reference>
<feature type="domain" description="Septum site-determining protein MinC N-terminal" evidence="7">
    <location>
        <begin position="1"/>
        <end position="79"/>
    </location>
</feature>
<evidence type="ECO:0000256" key="3">
    <source>
        <dbReference type="ARBA" id="ARBA00023210"/>
    </source>
</evidence>
<evidence type="ECO:0000313" key="9">
    <source>
        <dbReference type="Proteomes" id="UP000051576"/>
    </source>
</evidence>
<dbReference type="GO" id="GO:0000917">
    <property type="term" value="P:division septum assembly"/>
    <property type="evidence" value="ECO:0007669"/>
    <property type="project" value="UniProtKB-KW"/>
</dbReference>
<dbReference type="InterPro" id="IPR013033">
    <property type="entry name" value="MinC"/>
</dbReference>
<dbReference type="GO" id="GO:1901891">
    <property type="term" value="P:regulation of cell septum assembly"/>
    <property type="evidence" value="ECO:0007669"/>
    <property type="project" value="InterPro"/>
</dbReference>
<dbReference type="Pfam" id="PF22642">
    <property type="entry name" value="MinC_N_1"/>
    <property type="match status" value="1"/>
</dbReference>